<dbReference type="EMBL" id="OX465084">
    <property type="protein sequence ID" value="CAI9298195.1"/>
    <property type="molecule type" value="Genomic_DNA"/>
</dbReference>
<dbReference type="Proteomes" id="UP001177003">
    <property type="component" value="Chromosome 8"/>
</dbReference>
<gene>
    <name evidence="1" type="ORF">LSALG_LOCUS36971</name>
</gene>
<protein>
    <submittedName>
        <fullName evidence="1">Uncharacterized protein</fullName>
    </submittedName>
</protein>
<evidence type="ECO:0000313" key="1">
    <source>
        <dbReference type="EMBL" id="CAI9298195.1"/>
    </source>
</evidence>
<proteinExistence type="predicted"/>
<dbReference type="AlphaFoldDB" id="A0AA36ELX5"/>
<name>A0AA36ELX5_LACSI</name>
<reference evidence="1" key="1">
    <citation type="submission" date="2023-04" db="EMBL/GenBank/DDBJ databases">
        <authorList>
            <person name="Vijverberg K."/>
            <person name="Xiong W."/>
            <person name="Schranz E."/>
        </authorList>
    </citation>
    <scope>NUCLEOTIDE SEQUENCE</scope>
</reference>
<evidence type="ECO:0000313" key="2">
    <source>
        <dbReference type="Proteomes" id="UP001177003"/>
    </source>
</evidence>
<keyword evidence="2" id="KW-1185">Reference proteome</keyword>
<organism evidence="1 2">
    <name type="scientific">Lactuca saligna</name>
    <name type="common">Willowleaf lettuce</name>
    <dbReference type="NCBI Taxonomy" id="75948"/>
    <lineage>
        <taxon>Eukaryota</taxon>
        <taxon>Viridiplantae</taxon>
        <taxon>Streptophyta</taxon>
        <taxon>Embryophyta</taxon>
        <taxon>Tracheophyta</taxon>
        <taxon>Spermatophyta</taxon>
        <taxon>Magnoliopsida</taxon>
        <taxon>eudicotyledons</taxon>
        <taxon>Gunneridae</taxon>
        <taxon>Pentapetalae</taxon>
        <taxon>asterids</taxon>
        <taxon>campanulids</taxon>
        <taxon>Asterales</taxon>
        <taxon>Asteraceae</taxon>
        <taxon>Cichorioideae</taxon>
        <taxon>Cichorieae</taxon>
        <taxon>Lactucinae</taxon>
        <taxon>Lactuca</taxon>
    </lineage>
</organism>
<accession>A0AA36ELX5</accession>
<sequence length="127" mass="14298">MWRDISFDKDTWTDVSGTERVGMFEYLSTWFGFGKTTNDPMASAYWASLNNRICARYRGRKNVTKTRLTGFKGDVEVARAQASAGVGCSKGACERRLSLNLLQQRDVDVNVFLQNTVFVTAIGDIIR</sequence>